<comment type="pathway">
    <text evidence="2 7">Isoprenoid biosynthesis; isopentenyl diphosphate biosynthesis via DXP pathway; isopentenyl diphosphate from 1-deoxy-D-xylulose 5-phosphate: step 2/6.</text>
</comment>
<feature type="site" description="Transition state stabilizer" evidence="7">
    <location>
        <position position="23"/>
    </location>
</feature>
<dbReference type="EMBL" id="JBHSDV010000007">
    <property type="protein sequence ID" value="MFC4389195.1"/>
    <property type="molecule type" value="Genomic_DNA"/>
</dbReference>
<dbReference type="GO" id="GO:0050518">
    <property type="term" value="F:2-C-methyl-D-erythritol 4-phosphate cytidylyltransferase activity"/>
    <property type="evidence" value="ECO:0007669"/>
    <property type="project" value="UniProtKB-EC"/>
</dbReference>
<dbReference type="InterPro" id="IPR018294">
    <property type="entry name" value="ISPD_synthase_CS"/>
</dbReference>
<keyword evidence="6 7" id="KW-0414">Isoprene biosynthesis</keyword>
<keyword evidence="4 7" id="KW-0808">Transferase</keyword>
<dbReference type="Gene3D" id="3.90.550.10">
    <property type="entry name" value="Spore Coat Polysaccharide Biosynthesis Protein SpsA, Chain A"/>
    <property type="match status" value="1"/>
</dbReference>
<protein>
    <recommendedName>
        <fullName evidence="7">2-C-methyl-D-erythritol 4-phosphate cytidylyltransferase</fullName>
        <ecNumber evidence="7">2.7.7.60</ecNumber>
    </recommendedName>
    <alternativeName>
        <fullName evidence="7">4-diphosphocytidyl-2C-methyl-D-erythritol synthase</fullName>
    </alternativeName>
    <alternativeName>
        <fullName evidence="7">MEP cytidylyltransferase</fullName>
        <shortName evidence="7">MCT</shortName>
    </alternativeName>
</protein>
<sequence length="232" mass="26540">MVKYKVIVLAAGQGKRMNVGKNKQFIQLIDEPLIVHTVRNFVEDDWCESIIIVLHEQDKDEMLKLFNQYPWCNQLEFVTGGKERQDSSYSGLINIQANPEDVVMIHDGARPFLRLDHLHELATIAKQKQAALLAVQVTDTIKQKTEKGLQTLDRAMLWAAQTPQAFQYQTIKKAHQLAREEEYFGTDDASLVERYGKGIQVQIVEGSYENVKLTTPDDILRAEMIVKKRGVK</sequence>
<dbReference type="CDD" id="cd02516">
    <property type="entry name" value="CDP-ME_synthetase"/>
    <property type="match status" value="1"/>
</dbReference>
<dbReference type="InterPro" id="IPR029044">
    <property type="entry name" value="Nucleotide-diphossugar_trans"/>
</dbReference>
<evidence type="ECO:0000256" key="5">
    <source>
        <dbReference type="ARBA" id="ARBA00022695"/>
    </source>
</evidence>
<dbReference type="HAMAP" id="MF_00108">
    <property type="entry name" value="IspD"/>
    <property type="match status" value="1"/>
</dbReference>
<evidence type="ECO:0000256" key="6">
    <source>
        <dbReference type="ARBA" id="ARBA00023229"/>
    </source>
</evidence>
<evidence type="ECO:0000313" key="8">
    <source>
        <dbReference type="EMBL" id="MFC4389195.1"/>
    </source>
</evidence>
<evidence type="ECO:0000256" key="4">
    <source>
        <dbReference type="ARBA" id="ARBA00022679"/>
    </source>
</evidence>
<comment type="function">
    <text evidence="7">Catalyzes the formation of 4-diphosphocytidyl-2-C-methyl-D-erythritol from CTP and 2-C-methyl-D-erythritol 4-phosphate (MEP).</text>
</comment>
<feature type="site" description="Positions MEP for the nucleophilic attack" evidence="7">
    <location>
        <position position="212"/>
    </location>
</feature>
<dbReference type="InterPro" id="IPR001228">
    <property type="entry name" value="IspD"/>
</dbReference>
<evidence type="ECO:0000256" key="3">
    <source>
        <dbReference type="ARBA" id="ARBA00009789"/>
    </source>
</evidence>
<dbReference type="PROSITE" id="PS01295">
    <property type="entry name" value="ISPD"/>
    <property type="match status" value="1"/>
</dbReference>
<dbReference type="Pfam" id="PF01128">
    <property type="entry name" value="IspD"/>
    <property type="match status" value="1"/>
</dbReference>
<evidence type="ECO:0000256" key="1">
    <source>
        <dbReference type="ARBA" id="ARBA00001282"/>
    </source>
</evidence>
<dbReference type="NCBIfam" id="TIGR00453">
    <property type="entry name" value="ispD"/>
    <property type="match status" value="1"/>
</dbReference>
<organism evidence="8 9">
    <name type="scientific">Gracilibacillus marinus</name>
    <dbReference type="NCBI Taxonomy" id="630535"/>
    <lineage>
        <taxon>Bacteria</taxon>
        <taxon>Bacillati</taxon>
        <taxon>Bacillota</taxon>
        <taxon>Bacilli</taxon>
        <taxon>Bacillales</taxon>
        <taxon>Bacillaceae</taxon>
        <taxon>Gracilibacillus</taxon>
    </lineage>
</organism>
<dbReference type="InterPro" id="IPR034683">
    <property type="entry name" value="IspD/TarI"/>
</dbReference>
<dbReference type="RefSeq" id="WP_390200753.1">
    <property type="nucleotide sequence ID" value="NZ_JBHSDV010000007.1"/>
</dbReference>
<dbReference type="SUPFAM" id="SSF53448">
    <property type="entry name" value="Nucleotide-diphospho-sugar transferases"/>
    <property type="match status" value="1"/>
</dbReference>
<feature type="site" description="Positions MEP for the nucleophilic attack" evidence="7">
    <location>
        <position position="154"/>
    </location>
</feature>
<gene>
    <name evidence="7 8" type="primary">ispD</name>
    <name evidence="8" type="ORF">ACFOZ1_15550</name>
</gene>
<dbReference type="PANTHER" id="PTHR32125:SF4">
    <property type="entry name" value="2-C-METHYL-D-ERYTHRITOL 4-PHOSPHATE CYTIDYLYLTRANSFERASE, CHLOROPLASTIC"/>
    <property type="match status" value="1"/>
</dbReference>
<dbReference type="EC" id="2.7.7.60" evidence="7"/>
<evidence type="ECO:0000256" key="7">
    <source>
        <dbReference type="HAMAP-Rule" id="MF_00108"/>
    </source>
</evidence>
<keyword evidence="5 7" id="KW-0548">Nucleotidyltransferase</keyword>
<feature type="site" description="Transition state stabilizer" evidence="7">
    <location>
        <position position="16"/>
    </location>
</feature>
<accession>A0ABV8VZY4</accession>
<comment type="similarity">
    <text evidence="3 7">Belongs to the IspD/TarI cytidylyltransferase family. IspD subfamily.</text>
</comment>
<keyword evidence="9" id="KW-1185">Reference proteome</keyword>
<evidence type="ECO:0000313" key="9">
    <source>
        <dbReference type="Proteomes" id="UP001595880"/>
    </source>
</evidence>
<comment type="caution">
    <text evidence="8">The sequence shown here is derived from an EMBL/GenBank/DDBJ whole genome shotgun (WGS) entry which is preliminary data.</text>
</comment>
<comment type="catalytic activity">
    <reaction evidence="1 7">
        <text>2-C-methyl-D-erythritol 4-phosphate + CTP + H(+) = 4-CDP-2-C-methyl-D-erythritol + diphosphate</text>
        <dbReference type="Rhea" id="RHEA:13429"/>
        <dbReference type="ChEBI" id="CHEBI:15378"/>
        <dbReference type="ChEBI" id="CHEBI:33019"/>
        <dbReference type="ChEBI" id="CHEBI:37563"/>
        <dbReference type="ChEBI" id="CHEBI:57823"/>
        <dbReference type="ChEBI" id="CHEBI:58262"/>
        <dbReference type="EC" id="2.7.7.60"/>
    </reaction>
</comment>
<dbReference type="InterPro" id="IPR050088">
    <property type="entry name" value="IspD/TarI_cytidylyltransf_bact"/>
</dbReference>
<dbReference type="PANTHER" id="PTHR32125">
    <property type="entry name" value="2-C-METHYL-D-ERYTHRITOL 4-PHOSPHATE CYTIDYLYLTRANSFERASE, CHLOROPLASTIC"/>
    <property type="match status" value="1"/>
</dbReference>
<evidence type="ECO:0000256" key="2">
    <source>
        <dbReference type="ARBA" id="ARBA00004787"/>
    </source>
</evidence>
<reference evidence="9" key="1">
    <citation type="journal article" date="2019" name="Int. J. Syst. Evol. Microbiol.">
        <title>The Global Catalogue of Microorganisms (GCM) 10K type strain sequencing project: providing services to taxonomists for standard genome sequencing and annotation.</title>
        <authorList>
            <consortium name="The Broad Institute Genomics Platform"/>
            <consortium name="The Broad Institute Genome Sequencing Center for Infectious Disease"/>
            <person name="Wu L."/>
            <person name="Ma J."/>
        </authorList>
    </citation>
    <scope>NUCLEOTIDE SEQUENCE [LARGE SCALE GENOMIC DNA]</scope>
    <source>
        <strain evidence="9">KACC 14058</strain>
    </source>
</reference>
<name>A0ABV8VZY4_9BACI</name>
<dbReference type="Proteomes" id="UP001595880">
    <property type="component" value="Unassembled WGS sequence"/>
</dbReference>
<proteinExistence type="inferred from homology"/>